<dbReference type="AlphaFoldDB" id="A0AAW2C6K2"/>
<keyword evidence="4" id="KW-0804">Transcription</keyword>
<dbReference type="InterPro" id="IPR036576">
    <property type="entry name" value="WRKY_dom_sf"/>
</dbReference>
<proteinExistence type="predicted"/>
<keyword evidence="3" id="KW-0238">DNA-binding</keyword>
<keyword evidence="5" id="KW-0539">Nucleus</keyword>
<protein>
    <recommendedName>
        <fullName evidence="8">WRKY domain-containing protein</fullName>
    </recommendedName>
</protein>
<keyword evidence="10" id="KW-1185">Reference proteome</keyword>
<keyword evidence="6" id="KW-0175">Coiled coil</keyword>
<dbReference type="PANTHER" id="PTHR31429:SF59">
    <property type="entry name" value="WRKY TRANSCRIPTION FACTOR 47-RELATED"/>
    <property type="match status" value="1"/>
</dbReference>
<dbReference type="SMART" id="SM00774">
    <property type="entry name" value="WRKY"/>
    <property type="match status" value="1"/>
</dbReference>
<dbReference type="Proteomes" id="UP001459277">
    <property type="component" value="Unassembled WGS sequence"/>
</dbReference>
<evidence type="ECO:0000256" key="2">
    <source>
        <dbReference type="ARBA" id="ARBA00023015"/>
    </source>
</evidence>
<dbReference type="GO" id="GO:0043565">
    <property type="term" value="F:sequence-specific DNA binding"/>
    <property type="evidence" value="ECO:0007669"/>
    <property type="project" value="InterPro"/>
</dbReference>
<evidence type="ECO:0000256" key="1">
    <source>
        <dbReference type="ARBA" id="ARBA00004123"/>
    </source>
</evidence>
<dbReference type="SUPFAM" id="SSF118290">
    <property type="entry name" value="WRKY DNA-binding domain"/>
    <property type="match status" value="1"/>
</dbReference>
<dbReference type="Gene3D" id="2.20.25.80">
    <property type="entry name" value="WRKY domain"/>
    <property type="match status" value="1"/>
</dbReference>
<dbReference type="Pfam" id="PF03106">
    <property type="entry name" value="WRKY"/>
    <property type="match status" value="1"/>
</dbReference>
<reference evidence="9 10" key="1">
    <citation type="submission" date="2024-01" db="EMBL/GenBank/DDBJ databases">
        <title>A telomere-to-telomere, gap-free genome of sweet tea (Lithocarpus litseifolius).</title>
        <authorList>
            <person name="Zhou J."/>
        </authorList>
    </citation>
    <scope>NUCLEOTIDE SEQUENCE [LARGE SCALE GENOMIC DNA]</scope>
    <source>
        <strain evidence="9">Zhou-2022a</strain>
        <tissue evidence="9">Leaf</tissue>
    </source>
</reference>
<evidence type="ECO:0000259" key="8">
    <source>
        <dbReference type="PROSITE" id="PS50811"/>
    </source>
</evidence>
<dbReference type="GO" id="GO:0003700">
    <property type="term" value="F:DNA-binding transcription factor activity"/>
    <property type="evidence" value="ECO:0007669"/>
    <property type="project" value="InterPro"/>
</dbReference>
<feature type="region of interest" description="Disordered" evidence="7">
    <location>
        <begin position="464"/>
        <end position="500"/>
    </location>
</feature>
<comment type="caution">
    <text evidence="9">The sequence shown here is derived from an EMBL/GenBank/DDBJ whole genome shotgun (WGS) entry which is preliminary data.</text>
</comment>
<feature type="region of interest" description="Disordered" evidence="7">
    <location>
        <begin position="119"/>
        <end position="141"/>
    </location>
</feature>
<keyword evidence="2" id="KW-0805">Transcription regulation</keyword>
<sequence length="500" mass="54696">MISSRAGEANEPVENSMDAKPVVIKEFDFFSANDNCEPLIRKGSPEFPHDKVASPPLLTPKEPSNINLSMLRVKLEQVRDENRNLRSKLDRATKNYTALHGHLLSVIQKPAHVNHSLPKDERQEVGGSALPARESKDPVTSTSILDINEALHSEDKTQERLASPENNNMEVMSKEMDHNMTDQIGRKHGSSNNDDDVHHTTHRWGALGQNLEEENRPDQQVFCKKAKVSIRARSDAPLMSDGCQWRKYGQKMAKGNPCPRAYYRCTMASGCPVRKQICVCNRCKGVLTTYEGNHNHALPPTATVMASTTSAAVNMLLSGSTTTTTTTTTTSGNGSHNFDPSNPSLFQSMVPNYAISPTMATLSTSSPYPTITLDLTHTTHHPMQRPPNFSLPTPPSFFPLPLHKGVPQQQQQLTGHHHHPLYMSSNKPPTTLVDTVTAAIATDRNFTTALMAAVSSIMGATQNNNNASNGSGQDTCSDEMGVVPVSPQLPDQSCTTFATN</sequence>
<evidence type="ECO:0000256" key="6">
    <source>
        <dbReference type="SAM" id="Coils"/>
    </source>
</evidence>
<gene>
    <name evidence="9" type="ORF">SO802_026935</name>
</gene>
<evidence type="ECO:0000256" key="4">
    <source>
        <dbReference type="ARBA" id="ARBA00023163"/>
    </source>
</evidence>
<feature type="compositionally biased region" description="Low complexity" evidence="7">
    <location>
        <begin position="464"/>
        <end position="473"/>
    </location>
</feature>
<feature type="coiled-coil region" evidence="6">
    <location>
        <begin position="68"/>
        <end position="95"/>
    </location>
</feature>
<evidence type="ECO:0000313" key="9">
    <source>
        <dbReference type="EMBL" id="KAK9991950.1"/>
    </source>
</evidence>
<evidence type="ECO:0000256" key="5">
    <source>
        <dbReference type="ARBA" id="ARBA00023242"/>
    </source>
</evidence>
<evidence type="ECO:0000313" key="10">
    <source>
        <dbReference type="Proteomes" id="UP001459277"/>
    </source>
</evidence>
<dbReference type="EMBL" id="JAZDWU010000009">
    <property type="protein sequence ID" value="KAK9991950.1"/>
    <property type="molecule type" value="Genomic_DNA"/>
</dbReference>
<evidence type="ECO:0000256" key="3">
    <source>
        <dbReference type="ARBA" id="ARBA00023125"/>
    </source>
</evidence>
<dbReference type="InterPro" id="IPR044810">
    <property type="entry name" value="WRKY_plant"/>
</dbReference>
<accession>A0AAW2C6K2</accession>
<dbReference type="PANTHER" id="PTHR31429">
    <property type="entry name" value="WRKY TRANSCRIPTION FACTOR 36-RELATED"/>
    <property type="match status" value="1"/>
</dbReference>
<dbReference type="InterPro" id="IPR003657">
    <property type="entry name" value="WRKY_dom"/>
</dbReference>
<comment type="subcellular location">
    <subcellularLocation>
        <location evidence="1">Nucleus</location>
    </subcellularLocation>
</comment>
<organism evidence="9 10">
    <name type="scientific">Lithocarpus litseifolius</name>
    <dbReference type="NCBI Taxonomy" id="425828"/>
    <lineage>
        <taxon>Eukaryota</taxon>
        <taxon>Viridiplantae</taxon>
        <taxon>Streptophyta</taxon>
        <taxon>Embryophyta</taxon>
        <taxon>Tracheophyta</taxon>
        <taxon>Spermatophyta</taxon>
        <taxon>Magnoliopsida</taxon>
        <taxon>eudicotyledons</taxon>
        <taxon>Gunneridae</taxon>
        <taxon>Pentapetalae</taxon>
        <taxon>rosids</taxon>
        <taxon>fabids</taxon>
        <taxon>Fagales</taxon>
        <taxon>Fagaceae</taxon>
        <taxon>Lithocarpus</taxon>
    </lineage>
</organism>
<name>A0AAW2C6K2_9ROSI</name>
<feature type="compositionally biased region" description="Polar residues" evidence="7">
    <location>
        <begin position="489"/>
        <end position="500"/>
    </location>
</feature>
<evidence type="ECO:0000256" key="7">
    <source>
        <dbReference type="SAM" id="MobiDB-lite"/>
    </source>
</evidence>
<dbReference type="PROSITE" id="PS50811">
    <property type="entry name" value="WRKY"/>
    <property type="match status" value="1"/>
</dbReference>
<dbReference type="GO" id="GO:0005634">
    <property type="term" value="C:nucleus"/>
    <property type="evidence" value="ECO:0007669"/>
    <property type="project" value="UniProtKB-SubCell"/>
</dbReference>
<feature type="domain" description="WRKY" evidence="8">
    <location>
        <begin position="234"/>
        <end position="299"/>
    </location>
</feature>